<dbReference type="GO" id="GO:0006355">
    <property type="term" value="P:regulation of DNA-templated transcription"/>
    <property type="evidence" value="ECO:0007669"/>
    <property type="project" value="InterPro"/>
</dbReference>
<reference evidence="6 7" key="1">
    <citation type="submission" date="2017-04" db="EMBL/GenBank/DDBJ databases">
        <title>A new member of the family Flavobacteriaceae isolated from ascidians.</title>
        <authorList>
            <person name="Chen L."/>
        </authorList>
    </citation>
    <scope>NUCLEOTIDE SEQUENCE [LARGE SCALE GENOMIC DNA]</scope>
    <source>
        <strain evidence="6 7">HQA918</strain>
    </source>
</reference>
<dbReference type="PANTHER" id="PTHR44688:SF16">
    <property type="entry name" value="DNA-BINDING TRANSCRIPTIONAL ACTIVATOR DEVR_DOSR"/>
    <property type="match status" value="1"/>
</dbReference>
<dbReference type="EMBL" id="NBWU01000005">
    <property type="protein sequence ID" value="PCE63348.1"/>
    <property type="molecule type" value="Genomic_DNA"/>
</dbReference>
<evidence type="ECO:0000256" key="1">
    <source>
        <dbReference type="ARBA" id="ARBA00023015"/>
    </source>
</evidence>
<dbReference type="PRINTS" id="PR00038">
    <property type="entry name" value="HTHLUXR"/>
</dbReference>
<feature type="transmembrane region" description="Helical" evidence="4">
    <location>
        <begin position="227"/>
        <end position="250"/>
    </location>
</feature>
<dbReference type="PANTHER" id="PTHR44688">
    <property type="entry name" value="DNA-BINDING TRANSCRIPTIONAL ACTIVATOR DEVR_DOSR"/>
    <property type="match status" value="1"/>
</dbReference>
<evidence type="ECO:0000256" key="3">
    <source>
        <dbReference type="ARBA" id="ARBA00023163"/>
    </source>
</evidence>
<dbReference type="AlphaFoldDB" id="A0A2A4G5T6"/>
<dbReference type="PROSITE" id="PS00622">
    <property type="entry name" value="HTH_LUXR_1"/>
    <property type="match status" value="1"/>
</dbReference>
<feature type="domain" description="HTH luxR-type" evidence="5">
    <location>
        <begin position="255"/>
        <end position="319"/>
    </location>
</feature>
<dbReference type="PROSITE" id="PS50043">
    <property type="entry name" value="HTH_LUXR_2"/>
    <property type="match status" value="1"/>
</dbReference>
<name>A0A2A4G5T6_9FLAO</name>
<evidence type="ECO:0000256" key="2">
    <source>
        <dbReference type="ARBA" id="ARBA00023125"/>
    </source>
</evidence>
<dbReference type="Gene3D" id="1.10.10.10">
    <property type="entry name" value="Winged helix-like DNA-binding domain superfamily/Winged helix DNA-binding domain"/>
    <property type="match status" value="1"/>
</dbReference>
<dbReference type="OrthoDB" id="9807565at2"/>
<organism evidence="6 7">
    <name type="scientific">Sediminicola luteus</name>
    <dbReference type="NCBI Taxonomy" id="319238"/>
    <lineage>
        <taxon>Bacteria</taxon>
        <taxon>Pseudomonadati</taxon>
        <taxon>Bacteroidota</taxon>
        <taxon>Flavobacteriia</taxon>
        <taxon>Flavobacteriales</taxon>
        <taxon>Flavobacteriaceae</taxon>
        <taxon>Sediminicola</taxon>
    </lineage>
</organism>
<comment type="caution">
    <text evidence="6">The sequence shown here is derived from an EMBL/GenBank/DDBJ whole genome shotgun (WGS) entry which is preliminary data.</text>
</comment>
<evidence type="ECO:0000259" key="5">
    <source>
        <dbReference type="PROSITE" id="PS50043"/>
    </source>
</evidence>
<dbReference type="GO" id="GO:0003677">
    <property type="term" value="F:DNA binding"/>
    <property type="evidence" value="ECO:0007669"/>
    <property type="project" value="UniProtKB-KW"/>
</dbReference>
<keyword evidence="1" id="KW-0805">Transcription regulation</keyword>
<keyword evidence="3" id="KW-0804">Transcription</keyword>
<dbReference type="Proteomes" id="UP000219559">
    <property type="component" value="Unassembled WGS sequence"/>
</dbReference>
<evidence type="ECO:0000313" key="7">
    <source>
        <dbReference type="Proteomes" id="UP000219559"/>
    </source>
</evidence>
<keyword evidence="4" id="KW-0812">Transmembrane</keyword>
<dbReference type="Pfam" id="PF00196">
    <property type="entry name" value="GerE"/>
    <property type="match status" value="1"/>
</dbReference>
<dbReference type="InterPro" id="IPR016032">
    <property type="entry name" value="Sig_transdc_resp-reg_C-effctor"/>
</dbReference>
<gene>
    <name evidence="6" type="ORF">B7P33_14105</name>
</gene>
<keyword evidence="2" id="KW-0238">DNA-binding</keyword>
<keyword evidence="4" id="KW-0472">Membrane</keyword>
<evidence type="ECO:0000256" key="4">
    <source>
        <dbReference type="SAM" id="Phobius"/>
    </source>
</evidence>
<dbReference type="RefSeq" id="WP_097443302.1">
    <property type="nucleotide sequence ID" value="NZ_NBWU01000005.1"/>
</dbReference>
<dbReference type="CDD" id="cd06170">
    <property type="entry name" value="LuxR_C_like"/>
    <property type="match status" value="1"/>
</dbReference>
<protein>
    <recommendedName>
        <fullName evidence="5">HTH luxR-type domain-containing protein</fullName>
    </recommendedName>
</protein>
<dbReference type="SUPFAM" id="SSF46894">
    <property type="entry name" value="C-terminal effector domain of the bipartite response regulators"/>
    <property type="match status" value="1"/>
</dbReference>
<evidence type="ECO:0000313" key="6">
    <source>
        <dbReference type="EMBL" id="PCE63348.1"/>
    </source>
</evidence>
<sequence>MRYLIFILFCTYFNGIQAQTGVSGQVDLDDTIDGVQIKVFTYGSQAKLKDSLRLVATTQPDAKGFFEFDSHLFSKKNSLYKIQYMEKGGKIAEKSFIHSQSDVLRFSLVDGVFAHYESTNMADKEWQGFQQLKLKLLDSLVAPTAQVDLDKRLAGYTKDSVKVLYVKLLALNQLDQRNLLQSDISANPSAYTVLLKELQASDIPALEYAFLADRIALDYAKDYQKKYSWSMALNLFLLLGFVVSGAYLFYRKRKPNGTAHLLSSQETKVEALILQGCTNKEIAQELFISVNTVKTHIQNIYRKLEVANRKELIGRFSKK</sequence>
<keyword evidence="4" id="KW-1133">Transmembrane helix</keyword>
<dbReference type="InterPro" id="IPR000792">
    <property type="entry name" value="Tscrpt_reg_LuxR_C"/>
</dbReference>
<accession>A0A2A4G5T6</accession>
<dbReference type="InterPro" id="IPR036388">
    <property type="entry name" value="WH-like_DNA-bd_sf"/>
</dbReference>
<proteinExistence type="predicted"/>
<dbReference type="SMART" id="SM00421">
    <property type="entry name" value="HTH_LUXR"/>
    <property type="match status" value="1"/>
</dbReference>
<keyword evidence="7" id="KW-1185">Reference proteome</keyword>